<reference evidence="4 5" key="1">
    <citation type="journal article" date="2018" name="Mol. Biol. Evol.">
        <title>Broad Genomic Sampling Reveals a Smut Pathogenic Ancestry of the Fungal Clade Ustilaginomycotina.</title>
        <authorList>
            <person name="Kijpornyongpan T."/>
            <person name="Mondo S.J."/>
            <person name="Barry K."/>
            <person name="Sandor L."/>
            <person name="Lee J."/>
            <person name="Lipzen A."/>
            <person name="Pangilinan J."/>
            <person name="LaButti K."/>
            <person name="Hainaut M."/>
            <person name="Henrissat B."/>
            <person name="Grigoriev I.V."/>
            <person name="Spatafora J.W."/>
            <person name="Aime M.C."/>
        </authorList>
    </citation>
    <scope>NUCLEOTIDE SEQUENCE [LARGE SCALE GENOMIC DNA]</scope>
    <source>
        <strain evidence="4 5">MCA 4198</strain>
    </source>
</reference>
<dbReference type="Gene3D" id="3.30.1120.90">
    <property type="entry name" value="Nucleosome assembly protein"/>
    <property type="match status" value="1"/>
</dbReference>
<comment type="similarity">
    <text evidence="1 2">Belongs to the nucleosome assembly protein (NAP) family.</text>
</comment>
<dbReference type="GeneID" id="37044929"/>
<dbReference type="PANTHER" id="PTHR11875">
    <property type="entry name" value="TESTIS-SPECIFIC Y-ENCODED PROTEIN"/>
    <property type="match status" value="1"/>
</dbReference>
<evidence type="ECO:0000313" key="4">
    <source>
        <dbReference type="EMBL" id="PWN86588.1"/>
    </source>
</evidence>
<evidence type="ECO:0008006" key="6">
    <source>
        <dbReference type="Google" id="ProtNLM"/>
    </source>
</evidence>
<organism evidence="4 5">
    <name type="scientific">Acaromyces ingoldii</name>
    <dbReference type="NCBI Taxonomy" id="215250"/>
    <lineage>
        <taxon>Eukaryota</taxon>
        <taxon>Fungi</taxon>
        <taxon>Dikarya</taxon>
        <taxon>Basidiomycota</taxon>
        <taxon>Ustilaginomycotina</taxon>
        <taxon>Exobasidiomycetes</taxon>
        <taxon>Exobasidiales</taxon>
        <taxon>Cryptobasidiaceae</taxon>
        <taxon>Acaromyces</taxon>
    </lineage>
</organism>
<dbReference type="Proteomes" id="UP000245768">
    <property type="component" value="Unassembled WGS sequence"/>
</dbReference>
<accession>A0A316YD40</accession>
<dbReference type="GO" id="GO:0006334">
    <property type="term" value="P:nucleosome assembly"/>
    <property type="evidence" value="ECO:0007669"/>
    <property type="project" value="InterPro"/>
</dbReference>
<keyword evidence="5" id="KW-1185">Reference proteome</keyword>
<protein>
    <recommendedName>
        <fullName evidence="6">Nucleosome assembly protein</fullName>
    </recommendedName>
</protein>
<dbReference type="InterPro" id="IPR037231">
    <property type="entry name" value="NAP-like_sf"/>
</dbReference>
<dbReference type="FunCoup" id="A0A316YD40">
    <property type="interactions" value="102"/>
</dbReference>
<dbReference type="RefSeq" id="XP_025373786.1">
    <property type="nucleotide sequence ID" value="XM_025523013.1"/>
</dbReference>
<dbReference type="EMBL" id="KZ819644">
    <property type="protein sequence ID" value="PWN86588.1"/>
    <property type="molecule type" value="Genomic_DNA"/>
</dbReference>
<evidence type="ECO:0000313" key="5">
    <source>
        <dbReference type="Proteomes" id="UP000245768"/>
    </source>
</evidence>
<dbReference type="SUPFAM" id="SSF143113">
    <property type="entry name" value="NAP-like"/>
    <property type="match status" value="1"/>
</dbReference>
<evidence type="ECO:0000256" key="3">
    <source>
        <dbReference type="SAM" id="MobiDB-lite"/>
    </source>
</evidence>
<dbReference type="InterPro" id="IPR002164">
    <property type="entry name" value="NAP_family"/>
</dbReference>
<gene>
    <name evidence="4" type="ORF">FA10DRAFT_270140</name>
</gene>
<dbReference type="OrthoDB" id="19419at2759"/>
<sequence>MADTKEIEQELPESIFNEFDEETSKKVGALTEAFDQAEADIIKYSTELYTPLYAQRDELAATIPKFWSTALINCFTMFRYVDEEDQAVLEHLQTIKLHRDAKDPRAVGIEFVFAPNEFFTNTTLRKDFELTKDSDKLPHFELSSDTTTKKVAIDWKSDEVNQCKKRPTKGSIEDDFEPGSFFSSFFDSDDVEIAGGIADQLVNDLYPRALEFYTGEACVLGDDFDDDELEIDDDEDEDEDEEEEAEEAEEKADGAANGRPAKKAKN</sequence>
<name>A0A316YD40_9BASI</name>
<dbReference type="InParanoid" id="A0A316YD40"/>
<dbReference type="AlphaFoldDB" id="A0A316YD40"/>
<evidence type="ECO:0000256" key="1">
    <source>
        <dbReference type="ARBA" id="ARBA00009947"/>
    </source>
</evidence>
<dbReference type="Pfam" id="PF00956">
    <property type="entry name" value="NAP"/>
    <property type="match status" value="1"/>
</dbReference>
<dbReference type="STRING" id="215250.A0A316YD40"/>
<proteinExistence type="inferred from homology"/>
<evidence type="ECO:0000256" key="2">
    <source>
        <dbReference type="RuleBase" id="RU003876"/>
    </source>
</evidence>
<feature type="region of interest" description="Disordered" evidence="3">
    <location>
        <begin position="221"/>
        <end position="266"/>
    </location>
</feature>
<feature type="compositionally biased region" description="Acidic residues" evidence="3">
    <location>
        <begin position="222"/>
        <end position="250"/>
    </location>
</feature>
<dbReference type="GO" id="GO:0005634">
    <property type="term" value="C:nucleus"/>
    <property type="evidence" value="ECO:0007669"/>
    <property type="project" value="InterPro"/>
</dbReference>